<keyword evidence="3" id="KW-1185">Reference proteome</keyword>
<comment type="caution">
    <text evidence="2">The sequence shown here is derived from an EMBL/GenBank/DDBJ whole genome shotgun (WGS) entry which is preliminary data.</text>
</comment>
<feature type="non-terminal residue" evidence="2">
    <location>
        <position position="1"/>
    </location>
</feature>
<protein>
    <submittedName>
        <fullName evidence="2">Uncharacterized protein</fullName>
    </submittedName>
</protein>
<accession>A0AAV4TJ37</accession>
<evidence type="ECO:0000256" key="1">
    <source>
        <dbReference type="SAM" id="SignalP"/>
    </source>
</evidence>
<dbReference type="EMBL" id="BPLR01011248">
    <property type="protein sequence ID" value="GIY45234.1"/>
    <property type="molecule type" value="Genomic_DNA"/>
</dbReference>
<organism evidence="2 3">
    <name type="scientific">Caerostris extrusa</name>
    <name type="common">Bark spider</name>
    <name type="synonym">Caerostris bankana</name>
    <dbReference type="NCBI Taxonomy" id="172846"/>
    <lineage>
        <taxon>Eukaryota</taxon>
        <taxon>Metazoa</taxon>
        <taxon>Ecdysozoa</taxon>
        <taxon>Arthropoda</taxon>
        <taxon>Chelicerata</taxon>
        <taxon>Arachnida</taxon>
        <taxon>Araneae</taxon>
        <taxon>Araneomorphae</taxon>
        <taxon>Entelegynae</taxon>
        <taxon>Araneoidea</taxon>
        <taxon>Araneidae</taxon>
        <taxon>Caerostris</taxon>
    </lineage>
</organism>
<dbReference type="AlphaFoldDB" id="A0AAV4TJ37"/>
<dbReference type="Proteomes" id="UP001054945">
    <property type="component" value="Unassembled WGS sequence"/>
</dbReference>
<proteinExistence type="predicted"/>
<name>A0AAV4TJ37_CAEEX</name>
<keyword evidence="1" id="KW-0732">Signal</keyword>
<sequence>SLAHLLTTKVNFILTATMQLKVLFLLLVALFSMVKGSPVPIPDHGCHNCAHCGGCGGGGLIVDLGLGAGLGVSI</sequence>
<reference evidence="2 3" key="1">
    <citation type="submission" date="2021-06" db="EMBL/GenBank/DDBJ databases">
        <title>Caerostris extrusa draft genome.</title>
        <authorList>
            <person name="Kono N."/>
            <person name="Arakawa K."/>
        </authorList>
    </citation>
    <scope>NUCLEOTIDE SEQUENCE [LARGE SCALE GENOMIC DNA]</scope>
</reference>
<feature type="signal peptide" evidence="1">
    <location>
        <begin position="1"/>
        <end position="36"/>
    </location>
</feature>
<evidence type="ECO:0000313" key="2">
    <source>
        <dbReference type="EMBL" id="GIY45234.1"/>
    </source>
</evidence>
<evidence type="ECO:0000313" key="3">
    <source>
        <dbReference type="Proteomes" id="UP001054945"/>
    </source>
</evidence>
<feature type="chain" id="PRO_5043439227" evidence="1">
    <location>
        <begin position="37"/>
        <end position="74"/>
    </location>
</feature>
<gene>
    <name evidence="2" type="ORF">CEXT_498241</name>
</gene>